<evidence type="ECO:0000313" key="2">
    <source>
        <dbReference type="EMBL" id="MBB4036494.1"/>
    </source>
</evidence>
<evidence type="ECO:0000256" key="1">
    <source>
        <dbReference type="SAM" id="Phobius"/>
    </source>
</evidence>
<sequence>MSSKKKQAELREEKEWEKIDEAVHTSENFLVKYQNQLLIGIGVVVLIVSGYLALQHFYFGPKNEEAQVAMYKGEEYFRLGQDSVAIHGDGKGYNGFEYVINEYGSTKAGNLAKIYAGVSYANLGQYDKALSYLKDFSGKDAMLSQLVNGAIGDCLDNTGKSEDAISYYIKAAKGVDNYIQSPSLYKKAALIYRVQGNHDKVIELFTLIKNDYARSPIAATEADKYIEEAKMLKAGAN</sequence>
<comment type="caution">
    <text evidence="2">The sequence shown here is derived from an EMBL/GenBank/DDBJ whole genome shotgun (WGS) entry which is preliminary data.</text>
</comment>
<dbReference type="Gene3D" id="1.25.40.10">
    <property type="entry name" value="Tetratricopeptide repeat domain"/>
    <property type="match status" value="2"/>
</dbReference>
<keyword evidence="1" id="KW-1133">Transmembrane helix</keyword>
<dbReference type="SUPFAM" id="SSF48452">
    <property type="entry name" value="TPR-like"/>
    <property type="match status" value="1"/>
</dbReference>
<keyword evidence="1" id="KW-0812">Transmembrane</keyword>
<keyword evidence="1" id="KW-0472">Membrane</keyword>
<gene>
    <name evidence="2" type="ORF">GGR21_002396</name>
</gene>
<dbReference type="InterPro" id="IPR011990">
    <property type="entry name" value="TPR-like_helical_dom_sf"/>
</dbReference>
<evidence type="ECO:0000313" key="3">
    <source>
        <dbReference type="Proteomes" id="UP000555103"/>
    </source>
</evidence>
<keyword evidence="3" id="KW-1185">Reference proteome</keyword>
<dbReference type="RefSeq" id="WP_183307389.1">
    <property type="nucleotide sequence ID" value="NZ_JACIEP010000007.1"/>
</dbReference>
<name>A0A840CS71_9BACT</name>
<proteinExistence type="predicted"/>
<dbReference type="AlphaFoldDB" id="A0A840CS71"/>
<organism evidence="2 3">
    <name type="scientific">Dysgonomonas hofstadii</name>
    <dbReference type="NCBI Taxonomy" id="637886"/>
    <lineage>
        <taxon>Bacteria</taxon>
        <taxon>Pseudomonadati</taxon>
        <taxon>Bacteroidota</taxon>
        <taxon>Bacteroidia</taxon>
        <taxon>Bacteroidales</taxon>
        <taxon>Dysgonomonadaceae</taxon>
        <taxon>Dysgonomonas</taxon>
    </lineage>
</organism>
<feature type="transmembrane region" description="Helical" evidence="1">
    <location>
        <begin position="37"/>
        <end position="54"/>
    </location>
</feature>
<reference evidence="2 3" key="1">
    <citation type="submission" date="2020-08" db="EMBL/GenBank/DDBJ databases">
        <title>Genomic Encyclopedia of Type Strains, Phase IV (KMG-IV): sequencing the most valuable type-strain genomes for metagenomic binning, comparative biology and taxonomic classification.</title>
        <authorList>
            <person name="Goeker M."/>
        </authorList>
    </citation>
    <scope>NUCLEOTIDE SEQUENCE [LARGE SCALE GENOMIC DNA]</scope>
    <source>
        <strain evidence="2 3">DSM 104969</strain>
    </source>
</reference>
<dbReference type="Proteomes" id="UP000555103">
    <property type="component" value="Unassembled WGS sequence"/>
</dbReference>
<protein>
    <submittedName>
        <fullName evidence="2">Tetratricopeptide (TPR) repeat protein</fullName>
    </submittedName>
</protein>
<dbReference type="EMBL" id="JACIEP010000007">
    <property type="protein sequence ID" value="MBB4036494.1"/>
    <property type="molecule type" value="Genomic_DNA"/>
</dbReference>
<accession>A0A840CS71</accession>